<evidence type="ECO:0000256" key="5">
    <source>
        <dbReference type="ARBA" id="ARBA00022490"/>
    </source>
</evidence>
<dbReference type="SUPFAM" id="SSF47979">
    <property type="entry name" value="Iron-dependent repressor protein, dimerization domain"/>
    <property type="match status" value="1"/>
</dbReference>
<comment type="subunit">
    <text evidence="3">Homodimer.</text>
</comment>
<dbReference type="SMART" id="SM00529">
    <property type="entry name" value="HTH_DTXR"/>
    <property type="match status" value="1"/>
</dbReference>
<dbReference type="InterPro" id="IPR050536">
    <property type="entry name" value="DtxR_MntR_Metal-Reg"/>
</dbReference>
<dbReference type="GO" id="GO:0005737">
    <property type="term" value="C:cytoplasm"/>
    <property type="evidence" value="ECO:0007669"/>
    <property type="project" value="UniProtKB-SubCell"/>
</dbReference>
<protein>
    <recommendedName>
        <fullName evidence="4">Transcriptional regulator MntR</fullName>
    </recommendedName>
    <alternativeName>
        <fullName evidence="13">Manganese transport regulator</fullName>
    </alternativeName>
</protein>
<reference evidence="15 16" key="1">
    <citation type="submission" date="2019-02" db="EMBL/GenBank/DDBJ databases">
        <title>Deep-cultivation of Planctomycetes and their phenomic and genomic characterization uncovers novel biology.</title>
        <authorList>
            <person name="Wiegand S."/>
            <person name="Jogler M."/>
            <person name="Boedeker C."/>
            <person name="Pinto D."/>
            <person name="Vollmers J."/>
            <person name="Rivas-Marin E."/>
            <person name="Kohn T."/>
            <person name="Peeters S.H."/>
            <person name="Heuer A."/>
            <person name="Rast P."/>
            <person name="Oberbeckmann S."/>
            <person name="Bunk B."/>
            <person name="Jeske O."/>
            <person name="Meyerdierks A."/>
            <person name="Storesund J.E."/>
            <person name="Kallscheuer N."/>
            <person name="Luecker S."/>
            <person name="Lage O.M."/>
            <person name="Pohl T."/>
            <person name="Merkel B.J."/>
            <person name="Hornburger P."/>
            <person name="Mueller R.-W."/>
            <person name="Bruemmer F."/>
            <person name="Labrenz M."/>
            <person name="Spormann A.M."/>
            <person name="Op Den Camp H."/>
            <person name="Overmann J."/>
            <person name="Amann R."/>
            <person name="Jetten M.S.M."/>
            <person name="Mascher T."/>
            <person name="Medema M.H."/>
            <person name="Devos D.P."/>
            <person name="Kaster A.-K."/>
            <person name="Ovreas L."/>
            <person name="Rohde M."/>
            <person name="Galperin M.Y."/>
            <person name="Jogler C."/>
        </authorList>
    </citation>
    <scope>NUCLEOTIDE SEQUENCE [LARGE SCALE GENOMIC DNA]</scope>
    <source>
        <strain evidence="15 16">Poly59</strain>
    </source>
</reference>
<dbReference type="EMBL" id="SJPX01000001">
    <property type="protein sequence ID" value="TWU58315.1"/>
    <property type="molecule type" value="Genomic_DNA"/>
</dbReference>
<evidence type="ECO:0000256" key="2">
    <source>
        <dbReference type="ARBA" id="ARBA00007871"/>
    </source>
</evidence>
<dbReference type="AlphaFoldDB" id="A0A5C6FA37"/>
<dbReference type="Proteomes" id="UP000317977">
    <property type="component" value="Unassembled WGS sequence"/>
</dbReference>
<organism evidence="15 16">
    <name type="scientific">Rubripirellula reticaptiva</name>
    <dbReference type="NCBI Taxonomy" id="2528013"/>
    <lineage>
        <taxon>Bacteria</taxon>
        <taxon>Pseudomonadati</taxon>
        <taxon>Planctomycetota</taxon>
        <taxon>Planctomycetia</taxon>
        <taxon>Pirellulales</taxon>
        <taxon>Pirellulaceae</taxon>
        <taxon>Rubripirellula</taxon>
    </lineage>
</organism>
<evidence type="ECO:0000256" key="1">
    <source>
        <dbReference type="ARBA" id="ARBA00004496"/>
    </source>
</evidence>
<evidence type="ECO:0000256" key="9">
    <source>
        <dbReference type="ARBA" id="ARBA00023159"/>
    </source>
</evidence>
<dbReference type="Pfam" id="PF02742">
    <property type="entry name" value="Fe_dep_repr_C"/>
    <property type="match status" value="1"/>
</dbReference>
<dbReference type="Gene3D" id="1.10.60.10">
    <property type="entry name" value="Iron dependent repressor, metal binding and dimerisation domain"/>
    <property type="match status" value="1"/>
</dbReference>
<dbReference type="GO" id="GO:0046914">
    <property type="term" value="F:transition metal ion binding"/>
    <property type="evidence" value="ECO:0007669"/>
    <property type="project" value="InterPro"/>
</dbReference>
<keyword evidence="7" id="KW-0805">Transcription regulation</keyword>
<evidence type="ECO:0000256" key="3">
    <source>
        <dbReference type="ARBA" id="ARBA00011738"/>
    </source>
</evidence>
<keyword evidence="9" id="KW-0010">Activator</keyword>
<dbReference type="Gene3D" id="1.10.10.10">
    <property type="entry name" value="Winged helix-like DNA-binding domain superfamily/Winged helix DNA-binding domain"/>
    <property type="match status" value="1"/>
</dbReference>
<evidence type="ECO:0000256" key="11">
    <source>
        <dbReference type="ARBA" id="ARBA00023211"/>
    </source>
</evidence>
<dbReference type="SUPFAM" id="SSF46785">
    <property type="entry name" value="Winged helix' DNA-binding domain"/>
    <property type="match status" value="1"/>
</dbReference>
<comment type="subcellular location">
    <subcellularLocation>
        <location evidence="1">Cytoplasm</location>
    </subcellularLocation>
</comment>
<comment type="function">
    <text evidence="12">In the presence of manganese, represses expression of mntH and mntS. Up-regulates expression of mntP.</text>
</comment>
<dbReference type="InterPro" id="IPR036421">
    <property type="entry name" value="Fe_dep_repressor_sf"/>
</dbReference>
<proteinExistence type="inferred from homology"/>
<keyword evidence="16" id="KW-1185">Reference proteome</keyword>
<dbReference type="Pfam" id="PF04023">
    <property type="entry name" value="FeoA"/>
    <property type="match status" value="1"/>
</dbReference>
<accession>A0A5C6FA37</accession>
<evidence type="ECO:0000256" key="13">
    <source>
        <dbReference type="ARBA" id="ARBA00032593"/>
    </source>
</evidence>
<dbReference type="SMART" id="SM00899">
    <property type="entry name" value="FeoA"/>
    <property type="match status" value="1"/>
</dbReference>
<dbReference type="Gene3D" id="2.30.30.90">
    <property type="match status" value="1"/>
</dbReference>
<evidence type="ECO:0000313" key="15">
    <source>
        <dbReference type="EMBL" id="TWU58315.1"/>
    </source>
</evidence>
<dbReference type="InterPro" id="IPR022689">
    <property type="entry name" value="Iron_dep_repressor"/>
</dbReference>
<dbReference type="PROSITE" id="PS50944">
    <property type="entry name" value="HTH_DTXR"/>
    <property type="match status" value="1"/>
</dbReference>
<dbReference type="InterPro" id="IPR007167">
    <property type="entry name" value="Fe-transptr_FeoA-like"/>
</dbReference>
<evidence type="ECO:0000256" key="4">
    <source>
        <dbReference type="ARBA" id="ARBA00022386"/>
    </source>
</evidence>
<gene>
    <name evidence="15" type="primary">ideR</name>
    <name evidence="15" type="ORF">Poly59_12260</name>
</gene>
<dbReference type="InterPro" id="IPR036388">
    <property type="entry name" value="WH-like_DNA-bd_sf"/>
</dbReference>
<dbReference type="Pfam" id="PF01325">
    <property type="entry name" value="Fe_dep_repress"/>
    <property type="match status" value="1"/>
</dbReference>
<dbReference type="PANTHER" id="PTHR33238:SF11">
    <property type="entry name" value="TRANSCRIPTIONAL REGULATOR MNTR"/>
    <property type="match status" value="1"/>
</dbReference>
<comment type="caution">
    <text evidence="15">The sequence shown here is derived from an EMBL/GenBank/DDBJ whole genome shotgun (WGS) entry which is preliminary data.</text>
</comment>
<evidence type="ECO:0000256" key="6">
    <source>
        <dbReference type="ARBA" id="ARBA00022491"/>
    </source>
</evidence>
<dbReference type="RefSeq" id="WP_146533071.1">
    <property type="nucleotide sequence ID" value="NZ_SJPX01000001.1"/>
</dbReference>
<keyword evidence="6" id="KW-0678">Repressor</keyword>
<keyword evidence="10" id="KW-0804">Transcription</keyword>
<keyword evidence="8" id="KW-0238">DNA-binding</keyword>
<evidence type="ECO:0000259" key="14">
    <source>
        <dbReference type="PROSITE" id="PS50944"/>
    </source>
</evidence>
<evidence type="ECO:0000256" key="7">
    <source>
        <dbReference type="ARBA" id="ARBA00023015"/>
    </source>
</evidence>
<dbReference type="InterPro" id="IPR038157">
    <property type="entry name" value="FeoA_core_dom"/>
</dbReference>
<name>A0A5C6FA37_9BACT</name>
<dbReference type="FunFam" id="1.10.60.10:FF:000004">
    <property type="entry name" value="DtxR family transcriptional regulator"/>
    <property type="match status" value="1"/>
</dbReference>
<evidence type="ECO:0000256" key="8">
    <source>
        <dbReference type="ARBA" id="ARBA00023125"/>
    </source>
</evidence>
<evidence type="ECO:0000256" key="12">
    <source>
        <dbReference type="ARBA" id="ARBA00025185"/>
    </source>
</evidence>
<sequence>MPSLTTENYIKAIYQLGGQPDKESVATGAIASQLSVSPGSVTAMLKTLRDANLVEYAPYEGVRLTLSGTQLALRVVRRHRLIELFLSQTLSMPWDEVHEEAEHMEHAVSDRLVDRIDAHLGYPGADPHGDPIPRSDGTLQSDAGQTLTQWPAGEPFRLVRVVDQSSEFLRFLTASGLELSAVGCVVEHAPLAATTTVEIDKNTTVLSETVADKLIVIRP</sequence>
<keyword evidence="5" id="KW-0963">Cytoplasm</keyword>
<evidence type="ECO:0000313" key="16">
    <source>
        <dbReference type="Proteomes" id="UP000317977"/>
    </source>
</evidence>
<dbReference type="InterPro" id="IPR036390">
    <property type="entry name" value="WH_DNA-bd_sf"/>
</dbReference>
<dbReference type="OrthoDB" id="9791355at2"/>
<dbReference type="PANTHER" id="PTHR33238">
    <property type="entry name" value="IRON (METAL) DEPENDENT REPRESSOR, DTXR FAMILY"/>
    <property type="match status" value="1"/>
</dbReference>
<evidence type="ECO:0000256" key="10">
    <source>
        <dbReference type="ARBA" id="ARBA00023163"/>
    </source>
</evidence>
<keyword evidence="11" id="KW-0464">Manganese</keyword>
<comment type="similarity">
    <text evidence="2">Belongs to the DtxR/MntR family.</text>
</comment>
<dbReference type="InterPro" id="IPR022687">
    <property type="entry name" value="HTH_DTXR"/>
</dbReference>
<dbReference type="GO" id="GO:0046983">
    <property type="term" value="F:protein dimerization activity"/>
    <property type="evidence" value="ECO:0007669"/>
    <property type="project" value="InterPro"/>
</dbReference>
<dbReference type="InterPro" id="IPR001367">
    <property type="entry name" value="Fe_dep_repressor"/>
</dbReference>
<dbReference type="GO" id="GO:0003700">
    <property type="term" value="F:DNA-binding transcription factor activity"/>
    <property type="evidence" value="ECO:0007669"/>
    <property type="project" value="InterPro"/>
</dbReference>
<dbReference type="GO" id="GO:0003677">
    <property type="term" value="F:DNA binding"/>
    <property type="evidence" value="ECO:0007669"/>
    <property type="project" value="UniProtKB-KW"/>
</dbReference>
<feature type="domain" description="HTH dtxR-type" evidence="14">
    <location>
        <begin position="1"/>
        <end position="65"/>
    </location>
</feature>